<organism evidence="1 2">
    <name type="scientific">Thermobacillus xylanilyticus</name>
    <dbReference type="NCBI Taxonomy" id="76633"/>
    <lineage>
        <taxon>Bacteria</taxon>
        <taxon>Bacillati</taxon>
        <taxon>Bacillota</taxon>
        <taxon>Bacilli</taxon>
        <taxon>Bacillales</taxon>
        <taxon>Paenibacillaceae</taxon>
        <taxon>Thermobacillus</taxon>
    </lineage>
</organism>
<evidence type="ECO:0000313" key="1">
    <source>
        <dbReference type="EMBL" id="CAG5087636.1"/>
    </source>
</evidence>
<dbReference type="InterPro" id="IPR012674">
    <property type="entry name" value="Calycin"/>
</dbReference>
<protein>
    <recommendedName>
        <fullName evidence="3">DUF1934 domain-containing protein</fullName>
    </recommendedName>
</protein>
<proteinExistence type="predicted"/>
<dbReference type="Pfam" id="PF09148">
    <property type="entry name" value="DUF1934"/>
    <property type="match status" value="1"/>
</dbReference>
<evidence type="ECO:0000313" key="2">
    <source>
        <dbReference type="Proteomes" id="UP000681526"/>
    </source>
</evidence>
<reference evidence="1 2" key="1">
    <citation type="submission" date="2021-04" db="EMBL/GenBank/DDBJ databases">
        <authorList>
            <person name="Rakotoarivonina H."/>
        </authorList>
    </citation>
    <scope>NUCLEOTIDE SEQUENCE [LARGE SCALE GENOMIC DNA]</scope>
    <source>
        <strain evidence="1 2">XE</strain>
    </source>
</reference>
<dbReference type="Gene3D" id="2.40.128.20">
    <property type="match status" value="1"/>
</dbReference>
<comment type="caution">
    <text evidence="1">The sequence shown here is derived from an EMBL/GenBank/DDBJ whole genome shotgun (WGS) entry which is preliminary data.</text>
</comment>
<dbReference type="InterPro" id="IPR015231">
    <property type="entry name" value="DUF1934"/>
</dbReference>
<accession>A0ABM8V4U9</accession>
<gene>
    <name evidence="1" type="primary">txxe 2569</name>
    <name evidence="1" type="ORF">TXXE_11145</name>
</gene>
<keyword evidence="2" id="KW-1185">Reference proteome</keyword>
<dbReference type="SUPFAM" id="SSF50814">
    <property type="entry name" value="Lipocalins"/>
    <property type="match status" value="1"/>
</dbReference>
<name>A0ABM8V4U9_THEXY</name>
<sequence>MIRLLELCAEVQDMVLAAIPAEGLPVKIALESRQDGGETARSVLDGRLYAKAGALYLRYAEEDGRIRSTLRWDGRTLRLVRTGDVESAQTFEPGVETGGYYRTPLVRFDLRTRTRRLRVEADGRSFPMVWSWAYRLEAGGADAGEFVINLTIREADES</sequence>
<evidence type="ECO:0008006" key="3">
    <source>
        <dbReference type="Google" id="ProtNLM"/>
    </source>
</evidence>
<dbReference type="Proteomes" id="UP000681526">
    <property type="component" value="Unassembled WGS sequence"/>
</dbReference>
<dbReference type="EMBL" id="CAJRAY010000049">
    <property type="protein sequence ID" value="CAG5087636.1"/>
    <property type="molecule type" value="Genomic_DNA"/>
</dbReference>